<dbReference type="EMBL" id="FLRD01000097">
    <property type="protein sequence ID" value="SBT36544.1"/>
    <property type="molecule type" value="Genomic_DNA"/>
</dbReference>
<evidence type="ECO:0000313" key="4">
    <source>
        <dbReference type="Proteomes" id="UP000078550"/>
    </source>
</evidence>
<dbReference type="AlphaFoldDB" id="A0A1A8YYK3"/>
<sequence length="126" mass="15043">MYCTCTRKKKKKYLQRYKQSVHHFTPFQLPPTMDKTCEKGIHCGSERGKEKRRDETRSEVKRSEGKRSEGKRSEGKRSEGKRSEGKRSEEKRSEEKRSKEKRRDETRIKTMIQTHGVYINELTQFA</sequence>
<dbReference type="EMBL" id="FLRE01000127">
    <property type="protein sequence ID" value="SBT36943.1"/>
    <property type="molecule type" value="Genomic_DNA"/>
</dbReference>
<gene>
    <name evidence="2" type="ORF">POVWA1_032910</name>
    <name evidence="3" type="ORF">POVWA2_032530</name>
</gene>
<name>A0A1A8YYK3_PLAOA</name>
<accession>A0A1A8YYK3</accession>
<dbReference type="Proteomes" id="UP000078550">
    <property type="component" value="Unassembled WGS sequence"/>
</dbReference>
<reference evidence="4 5" key="2">
    <citation type="submission" date="2016-05" db="EMBL/GenBank/DDBJ databases">
        <authorList>
            <person name="Naeem Raeece"/>
        </authorList>
    </citation>
    <scope>NUCLEOTIDE SEQUENCE [LARGE SCALE GENOMIC DNA]</scope>
</reference>
<organism evidence="2 5">
    <name type="scientific">Plasmodium ovale wallikeri</name>
    <dbReference type="NCBI Taxonomy" id="864142"/>
    <lineage>
        <taxon>Eukaryota</taxon>
        <taxon>Sar</taxon>
        <taxon>Alveolata</taxon>
        <taxon>Apicomplexa</taxon>
        <taxon>Aconoidasida</taxon>
        <taxon>Haemosporida</taxon>
        <taxon>Plasmodiidae</taxon>
        <taxon>Plasmodium</taxon>
        <taxon>Plasmodium (Plasmodium)</taxon>
    </lineage>
</organism>
<feature type="compositionally biased region" description="Basic and acidic residues" evidence="1">
    <location>
        <begin position="35"/>
        <end position="108"/>
    </location>
</feature>
<protein>
    <submittedName>
        <fullName evidence="2">Bromodomain protein, putative</fullName>
    </submittedName>
</protein>
<reference evidence="2" key="1">
    <citation type="submission" date="2016-05" db="EMBL/GenBank/DDBJ databases">
        <authorList>
            <person name="Lavstsen T."/>
            <person name="Jespersen J.S."/>
        </authorList>
    </citation>
    <scope>NUCLEOTIDE SEQUENCE [LARGE SCALE GENOMIC DNA]</scope>
</reference>
<evidence type="ECO:0000313" key="3">
    <source>
        <dbReference type="EMBL" id="SBT36943.1"/>
    </source>
</evidence>
<dbReference type="Proteomes" id="UP000078555">
    <property type="component" value="Unassembled WGS sequence"/>
</dbReference>
<keyword evidence="5" id="KW-1185">Reference proteome</keyword>
<proteinExistence type="predicted"/>
<feature type="region of interest" description="Disordered" evidence="1">
    <location>
        <begin position="21"/>
        <end position="113"/>
    </location>
</feature>
<evidence type="ECO:0000313" key="2">
    <source>
        <dbReference type="EMBL" id="SBT36544.1"/>
    </source>
</evidence>
<evidence type="ECO:0000256" key="1">
    <source>
        <dbReference type="SAM" id="MobiDB-lite"/>
    </source>
</evidence>
<evidence type="ECO:0000313" key="5">
    <source>
        <dbReference type="Proteomes" id="UP000078555"/>
    </source>
</evidence>